<name>A0AAD5UWN9_9APHY</name>
<dbReference type="InterPro" id="IPR036397">
    <property type="entry name" value="RNaseH_sf"/>
</dbReference>
<dbReference type="Pfam" id="PF03221">
    <property type="entry name" value="HTH_Tnp_Tc5"/>
    <property type="match status" value="1"/>
</dbReference>
<feature type="compositionally biased region" description="Pro residues" evidence="3">
    <location>
        <begin position="808"/>
        <end position="818"/>
    </location>
</feature>
<keyword evidence="6" id="KW-1185">Reference proteome</keyword>
<dbReference type="InterPro" id="IPR050863">
    <property type="entry name" value="CenT-Element_Derived"/>
</dbReference>
<evidence type="ECO:0000256" key="3">
    <source>
        <dbReference type="SAM" id="MobiDB-lite"/>
    </source>
</evidence>
<feature type="compositionally biased region" description="Acidic residues" evidence="3">
    <location>
        <begin position="469"/>
        <end position="490"/>
    </location>
</feature>
<dbReference type="EMBL" id="JANAWD010000419">
    <property type="protein sequence ID" value="KAJ3479739.1"/>
    <property type="molecule type" value="Genomic_DNA"/>
</dbReference>
<evidence type="ECO:0000259" key="4">
    <source>
        <dbReference type="PROSITE" id="PS51253"/>
    </source>
</evidence>
<evidence type="ECO:0000256" key="1">
    <source>
        <dbReference type="ARBA" id="ARBA00023125"/>
    </source>
</evidence>
<dbReference type="PANTHER" id="PTHR19303:SF74">
    <property type="entry name" value="POGO TRANSPOSABLE ELEMENT WITH KRAB DOMAIN"/>
    <property type="match status" value="1"/>
</dbReference>
<organism evidence="5 6">
    <name type="scientific">Meripilus lineatus</name>
    <dbReference type="NCBI Taxonomy" id="2056292"/>
    <lineage>
        <taxon>Eukaryota</taxon>
        <taxon>Fungi</taxon>
        <taxon>Dikarya</taxon>
        <taxon>Basidiomycota</taxon>
        <taxon>Agaricomycotina</taxon>
        <taxon>Agaricomycetes</taxon>
        <taxon>Polyporales</taxon>
        <taxon>Meripilaceae</taxon>
        <taxon>Meripilus</taxon>
    </lineage>
</organism>
<keyword evidence="2" id="KW-0175">Coiled coil</keyword>
<feature type="compositionally biased region" description="Polar residues" evidence="3">
    <location>
        <begin position="540"/>
        <end position="558"/>
    </location>
</feature>
<dbReference type="PROSITE" id="PS51253">
    <property type="entry name" value="HTH_CENPB"/>
    <property type="match status" value="1"/>
</dbReference>
<accession>A0AAD5UWN9</accession>
<evidence type="ECO:0000313" key="5">
    <source>
        <dbReference type="EMBL" id="KAJ3479739.1"/>
    </source>
</evidence>
<feature type="compositionally biased region" description="Acidic residues" evidence="3">
    <location>
        <begin position="436"/>
        <end position="452"/>
    </location>
</feature>
<feature type="compositionally biased region" description="Pro residues" evidence="3">
    <location>
        <begin position="767"/>
        <end position="776"/>
    </location>
</feature>
<protein>
    <recommendedName>
        <fullName evidence="4">HTH CENPB-type domain-containing protein</fullName>
    </recommendedName>
</protein>
<feature type="region of interest" description="Disordered" evidence="3">
    <location>
        <begin position="755"/>
        <end position="787"/>
    </location>
</feature>
<comment type="caution">
    <text evidence="5">The sequence shown here is derived from an EMBL/GenBank/DDBJ whole genome shotgun (WGS) entry which is preliminary data.</text>
</comment>
<feature type="coiled-coil region" evidence="2">
    <location>
        <begin position="648"/>
        <end position="687"/>
    </location>
</feature>
<dbReference type="Pfam" id="PF03184">
    <property type="entry name" value="DDE_1"/>
    <property type="match status" value="1"/>
</dbReference>
<dbReference type="AlphaFoldDB" id="A0AAD5UWN9"/>
<dbReference type="GO" id="GO:0003677">
    <property type="term" value="F:DNA binding"/>
    <property type="evidence" value="ECO:0007669"/>
    <property type="project" value="UniProtKB-KW"/>
</dbReference>
<proteinExistence type="predicted"/>
<feature type="domain" description="HTH CENPB-type" evidence="4">
    <location>
        <begin position="64"/>
        <end position="129"/>
    </location>
</feature>
<dbReference type="Proteomes" id="UP001212997">
    <property type="component" value="Unassembled WGS sequence"/>
</dbReference>
<gene>
    <name evidence="5" type="ORF">NLI96_g8845</name>
</gene>
<sequence>MPKAKVQRVVKARSEREVEIQLKKACDYLRANKHVPLETGAAKFGVKSGTLRSRYLQKHGPADAAQEQRRLLSRIQEEVLLAWMRLWSAQGKPLTNHTLASKVKTLIGKRPGNTWLADFRRRHKKKFIYRKSTSLDPVRAQAFNKTIVARFFRDIRDIIRRYGPFDPRDIYNMDEKGLQCGCRRSCGRKYFHCRLERNNVKQRSANLELVTIIECVSADGSALTPTFIFPGKSVEMKWFKDAPAEDKRFIRVGLSENGWTNDNQCLKWLETCFIPQARERAGNPDKPILLFVDGHGSHVTREMIELARQHNVHIVRLPPHTTHMLQPLDVGCFGLLQRKWIERCERYVETFGFGIPRRDVVREYFIARKASFTAKIIKAAWKRTGLYPFNPNIFTNRDFAPSHTTSTKAHVPPSFPAASTSQVTLDDIPPLHTLDEGNDEEVDNGMDIDPSDDGWTSPDESEAEHGGGIEDEDEDEIEGEDEDEEDESPEEERVILIDSEEEAEEERVVLIEGEEAEGNARERSAEVDDGPDSDKENEQELTVSSNQTPDRPTWNVPSIPSPKRPQTERIDRRWPLSKQLEVSERNRAMFEEAHMEESKQRQLYQTHCLLAAQEIGILRNQLYARKETPKRQRLHCPQVTHLTGEEAMAAYEKQREAEEEDERVAQAKAAEKAAVAEETQKRRAEHAKLGPAVRFEGKLTTKKKGDLEDIAVVLGLPLPKENAKELLSRITSHFDANDTLKSDPRFVGMFSRRVRKSKKVPARPAQPRTPSPPAFPVPSHEHPPPQPLYTFAGLSRQHTINFSSTPHPQAPYPHPHPPGFEVEPQAGPSSQALNHTHYPPNFSYSYPYFQ</sequence>
<feature type="compositionally biased region" description="Basic and acidic residues" evidence="3">
    <location>
        <begin position="518"/>
        <end position="538"/>
    </location>
</feature>
<feature type="compositionally biased region" description="Low complexity" evidence="3">
    <location>
        <begin position="838"/>
        <end position="850"/>
    </location>
</feature>
<feature type="region of interest" description="Disordered" evidence="3">
    <location>
        <begin position="402"/>
        <end position="421"/>
    </location>
</feature>
<dbReference type="Gene3D" id="3.30.420.10">
    <property type="entry name" value="Ribonuclease H-like superfamily/Ribonuclease H"/>
    <property type="match status" value="1"/>
</dbReference>
<reference evidence="5" key="1">
    <citation type="submission" date="2022-07" db="EMBL/GenBank/DDBJ databases">
        <title>Genome Sequence of Physisporinus lineatus.</title>
        <authorList>
            <person name="Buettner E."/>
        </authorList>
    </citation>
    <scope>NUCLEOTIDE SEQUENCE</scope>
    <source>
        <strain evidence="5">VT162</strain>
    </source>
</reference>
<dbReference type="InterPro" id="IPR006600">
    <property type="entry name" value="HTH_CenpB_DNA-bd_dom"/>
</dbReference>
<feature type="region of interest" description="Disordered" evidence="3">
    <location>
        <begin position="800"/>
        <end position="850"/>
    </location>
</feature>
<keyword evidence="1" id="KW-0238">DNA-binding</keyword>
<feature type="region of interest" description="Disordered" evidence="3">
    <location>
        <begin position="427"/>
        <end position="577"/>
    </location>
</feature>
<dbReference type="InterPro" id="IPR004875">
    <property type="entry name" value="DDE_SF_endonuclease_dom"/>
</dbReference>
<evidence type="ECO:0000256" key="2">
    <source>
        <dbReference type="SAM" id="Coils"/>
    </source>
</evidence>
<dbReference type="GO" id="GO:0005634">
    <property type="term" value="C:nucleus"/>
    <property type="evidence" value="ECO:0007669"/>
    <property type="project" value="TreeGrafter"/>
</dbReference>
<feature type="compositionally biased region" description="Basic and acidic residues" evidence="3">
    <location>
        <begin position="565"/>
        <end position="574"/>
    </location>
</feature>
<evidence type="ECO:0000313" key="6">
    <source>
        <dbReference type="Proteomes" id="UP001212997"/>
    </source>
</evidence>
<dbReference type="PANTHER" id="PTHR19303">
    <property type="entry name" value="TRANSPOSON"/>
    <property type="match status" value="1"/>
</dbReference>